<dbReference type="EMBL" id="JAAOIW010000006">
    <property type="protein sequence ID" value="NHN31624.1"/>
    <property type="molecule type" value="Genomic_DNA"/>
</dbReference>
<dbReference type="SMART" id="SM00220">
    <property type="entry name" value="S_TKc"/>
    <property type="match status" value="1"/>
</dbReference>
<dbReference type="InterPro" id="IPR050339">
    <property type="entry name" value="CC_SR_Kinase"/>
</dbReference>
<dbReference type="Pfam" id="PF00069">
    <property type="entry name" value="Pkinase"/>
    <property type="match status" value="1"/>
</dbReference>
<keyword evidence="1" id="KW-0808">Transferase</keyword>
<dbReference type="InterPro" id="IPR000719">
    <property type="entry name" value="Prot_kinase_dom"/>
</dbReference>
<dbReference type="Proteomes" id="UP001165962">
    <property type="component" value="Unassembled WGS sequence"/>
</dbReference>
<accession>A0ABX0J8V5</accession>
<keyword evidence="4" id="KW-0067">ATP-binding</keyword>
<evidence type="ECO:0000313" key="7">
    <source>
        <dbReference type="EMBL" id="NHN31624.1"/>
    </source>
</evidence>
<dbReference type="PROSITE" id="PS50011">
    <property type="entry name" value="PROTEIN_KINASE_DOM"/>
    <property type="match status" value="1"/>
</dbReference>
<dbReference type="SUPFAM" id="SSF56112">
    <property type="entry name" value="Protein kinase-like (PK-like)"/>
    <property type="match status" value="1"/>
</dbReference>
<protein>
    <submittedName>
        <fullName evidence="7">Protein kinase</fullName>
    </submittedName>
</protein>
<dbReference type="GO" id="GO:0016301">
    <property type="term" value="F:kinase activity"/>
    <property type="evidence" value="ECO:0007669"/>
    <property type="project" value="UniProtKB-KW"/>
</dbReference>
<dbReference type="PANTHER" id="PTHR11042">
    <property type="entry name" value="EUKARYOTIC TRANSLATION INITIATION FACTOR 2-ALPHA KINASE EIF2-ALPHA KINASE -RELATED"/>
    <property type="match status" value="1"/>
</dbReference>
<evidence type="ECO:0000256" key="4">
    <source>
        <dbReference type="ARBA" id="ARBA00022840"/>
    </source>
</evidence>
<dbReference type="PROSITE" id="PS00108">
    <property type="entry name" value="PROTEIN_KINASE_ST"/>
    <property type="match status" value="1"/>
</dbReference>
<evidence type="ECO:0000259" key="6">
    <source>
        <dbReference type="PROSITE" id="PS50011"/>
    </source>
</evidence>
<dbReference type="InterPro" id="IPR011009">
    <property type="entry name" value="Kinase-like_dom_sf"/>
</dbReference>
<keyword evidence="2" id="KW-0547">Nucleotide-binding</keyword>
<evidence type="ECO:0000313" key="8">
    <source>
        <dbReference type="Proteomes" id="UP001165962"/>
    </source>
</evidence>
<evidence type="ECO:0000256" key="3">
    <source>
        <dbReference type="ARBA" id="ARBA00022777"/>
    </source>
</evidence>
<dbReference type="InterPro" id="IPR008271">
    <property type="entry name" value="Ser/Thr_kinase_AS"/>
</dbReference>
<comment type="similarity">
    <text evidence="5">Belongs to the protein kinase superfamily. Ser/Thr protein kinase family. GCN2 subfamily.</text>
</comment>
<sequence>MTFKGEKLEFIKGERLDGGGNGDVYHIICNPPSERPLVAKFLRIGGRFDTKRYERFKREVKTVLVLGDKYQGILPIIDHSLPEEPSRENPPWYAMSLAVPLKKYLFNRNATIIEKMKVIKDIGEGLRNIHNEGFSHRDIKLDNLLIYNDRIVISDFGLVAHHNLERLTTMHEKVGPWTTIAPEMRFSAYEIQDARPADIYSFAKLVWIILMEDENGFDGQYGKEKIFGLKCSEFGVETLECIHQTLMDSTDSDITKRQTIDEVLMVLEQWHRIIGDEMLLAEDKRRVVKSEIKNEFTPSMEYFEDINTVIGIIEKIYKLYSIKSEQFQEIIPRSCKRSRLKNCLEISDGLNTYLFKPVKLTIENRIVHGTDLEQWYLLEIETIGEEEFSHIKDRFVRYEDVDFLDSLLTGRIDLNPPIIVLRAEKEIQFV</sequence>
<evidence type="ECO:0000256" key="2">
    <source>
        <dbReference type="ARBA" id="ARBA00022741"/>
    </source>
</evidence>
<feature type="domain" description="Protein kinase" evidence="6">
    <location>
        <begin position="10"/>
        <end position="274"/>
    </location>
</feature>
<keyword evidence="8" id="KW-1185">Reference proteome</keyword>
<comment type="caution">
    <text evidence="7">The sequence shown here is derived from an EMBL/GenBank/DDBJ whole genome shotgun (WGS) entry which is preliminary data.</text>
</comment>
<name>A0ABX0J8V5_9BACL</name>
<evidence type="ECO:0000256" key="5">
    <source>
        <dbReference type="ARBA" id="ARBA00037982"/>
    </source>
</evidence>
<evidence type="ECO:0000256" key="1">
    <source>
        <dbReference type="ARBA" id="ARBA00022679"/>
    </source>
</evidence>
<proteinExistence type="inferred from homology"/>
<dbReference type="Gene3D" id="1.10.510.10">
    <property type="entry name" value="Transferase(Phosphotransferase) domain 1"/>
    <property type="match status" value="1"/>
</dbReference>
<dbReference type="RefSeq" id="WP_166151911.1">
    <property type="nucleotide sequence ID" value="NZ_JAAOIW010000006.1"/>
</dbReference>
<organism evidence="7 8">
    <name type="scientific">Paenibacillus agricola</name>
    <dbReference type="NCBI Taxonomy" id="2716264"/>
    <lineage>
        <taxon>Bacteria</taxon>
        <taxon>Bacillati</taxon>
        <taxon>Bacillota</taxon>
        <taxon>Bacilli</taxon>
        <taxon>Bacillales</taxon>
        <taxon>Paenibacillaceae</taxon>
        <taxon>Paenibacillus</taxon>
    </lineage>
</organism>
<keyword evidence="3 7" id="KW-0418">Kinase</keyword>
<gene>
    <name evidence="7" type="ORF">G9U52_17465</name>
</gene>
<reference evidence="7" key="1">
    <citation type="submission" date="2020-03" db="EMBL/GenBank/DDBJ databases">
        <title>Draft sequencing of Paenibacilllus sp. S3N08.</title>
        <authorList>
            <person name="Kim D.-U."/>
        </authorList>
    </citation>
    <scope>NUCLEOTIDE SEQUENCE</scope>
    <source>
        <strain evidence="7">S3N08</strain>
    </source>
</reference>